<comment type="caution">
    <text evidence="1">The sequence shown here is derived from an EMBL/GenBank/DDBJ whole genome shotgun (WGS) entry which is preliminary data.</text>
</comment>
<accession>A0A101LZV5</accession>
<gene>
    <name evidence="1" type="ORF">ABT39_MTgene5317</name>
</gene>
<keyword evidence="1" id="KW-0496">Mitochondrion</keyword>
<dbReference type="AlphaFoldDB" id="A0A101LZV5"/>
<sequence length="80" mass="9421">MGFLRIEKNPVRRVSLEDTTRRYGLVHHGYGLIQLRGLIQHQFINVFFVPLNSLFGYNVTLVLMRYGFLYHNIVNTAIRL</sequence>
<protein>
    <submittedName>
        <fullName evidence="1">Uncharacterized protein</fullName>
    </submittedName>
</protein>
<dbReference type="EMBL" id="LKAM01000006">
    <property type="protein sequence ID" value="KUM48317.1"/>
    <property type="molecule type" value="Genomic_DNA"/>
</dbReference>
<organism evidence="1">
    <name type="scientific">Picea glauca</name>
    <name type="common">White spruce</name>
    <name type="synonym">Pinus glauca</name>
    <dbReference type="NCBI Taxonomy" id="3330"/>
    <lineage>
        <taxon>Eukaryota</taxon>
        <taxon>Viridiplantae</taxon>
        <taxon>Streptophyta</taxon>
        <taxon>Embryophyta</taxon>
        <taxon>Tracheophyta</taxon>
        <taxon>Spermatophyta</taxon>
        <taxon>Pinopsida</taxon>
        <taxon>Pinidae</taxon>
        <taxon>Conifers I</taxon>
        <taxon>Pinales</taxon>
        <taxon>Pinaceae</taxon>
        <taxon>Picea</taxon>
    </lineage>
</organism>
<name>A0A101LZV5_PICGL</name>
<proteinExistence type="predicted"/>
<geneLocation type="mitochondrion" evidence="1"/>
<reference evidence="1" key="1">
    <citation type="journal article" date="2015" name="Genome Biol. Evol.">
        <title>Organellar Genomes of White Spruce (Picea glauca): Assembly and Annotation.</title>
        <authorList>
            <person name="Jackman S.D."/>
            <person name="Warren R.L."/>
            <person name="Gibb E.A."/>
            <person name="Vandervalk B.P."/>
            <person name="Mohamadi H."/>
            <person name="Chu J."/>
            <person name="Raymond A."/>
            <person name="Pleasance S."/>
            <person name="Coope R."/>
            <person name="Wildung M.R."/>
            <person name="Ritland C.E."/>
            <person name="Bousquet J."/>
            <person name="Jones S.J."/>
            <person name="Bohlmann J."/>
            <person name="Birol I."/>
        </authorList>
    </citation>
    <scope>NUCLEOTIDE SEQUENCE [LARGE SCALE GENOMIC DNA]</scope>
    <source>
        <tissue evidence="1">Flushing bud</tissue>
    </source>
</reference>
<evidence type="ECO:0000313" key="1">
    <source>
        <dbReference type="EMBL" id="KUM48317.1"/>
    </source>
</evidence>